<protein>
    <submittedName>
        <fullName evidence="4">TetR family transcriptional regulator</fullName>
    </submittedName>
</protein>
<organism evidence="4 5">
    <name type="scientific">Oceanococcus atlanticus</name>
    <dbReference type="NCBI Taxonomy" id="1317117"/>
    <lineage>
        <taxon>Bacteria</taxon>
        <taxon>Pseudomonadati</taxon>
        <taxon>Pseudomonadota</taxon>
        <taxon>Gammaproteobacteria</taxon>
        <taxon>Chromatiales</taxon>
        <taxon>Oceanococcaceae</taxon>
        <taxon>Oceanococcus</taxon>
    </lineage>
</organism>
<reference evidence="4 5" key="1">
    <citation type="submission" date="2013-04" db="EMBL/GenBank/DDBJ databases">
        <title>Oceanococcus atlanticus 22II-S10r2 Genome Sequencing.</title>
        <authorList>
            <person name="Lai Q."/>
            <person name="Li G."/>
            <person name="Shao Z."/>
        </authorList>
    </citation>
    <scope>NUCLEOTIDE SEQUENCE [LARGE SCALE GENOMIC DNA]</scope>
    <source>
        <strain evidence="4 5">22II-S10r2</strain>
    </source>
</reference>
<sequence length="220" mass="25510">MRMATSDRKYRGMSREARREQRRRQFIEAGHALFGSEGYQAASVKKLCREAELTERYFYESFKRREDLFAACYDEKLDLLFTTLLENLTSGTRSVEQIVVDGLLSLFRTLRDDQHMARILMIEIYGVPYDQQRLYERSIGRFSDMLLQFMQRFLPAPPDDPDVDLELLATGLVGVCIQMAQRWVIKGYRQTPEQLAANCMLIFRGLGQQTGLLEQTISPG</sequence>
<dbReference type="PANTHER" id="PTHR43479">
    <property type="entry name" value="ACREF/ENVCD OPERON REPRESSOR-RELATED"/>
    <property type="match status" value="1"/>
</dbReference>
<evidence type="ECO:0000313" key="5">
    <source>
        <dbReference type="Proteomes" id="UP000192342"/>
    </source>
</evidence>
<evidence type="ECO:0000313" key="4">
    <source>
        <dbReference type="EMBL" id="ORE85938.1"/>
    </source>
</evidence>
<dbReference type="Gene3D" id="1.10.357.10">
    <property type="entry name" value="Tetracycline Repressor, domain 2"/>
    <property type="match status" value="1"/>
</dbReference>
<gene>
    <name evidence="4" type="ORF">ATO7_11613</name>
</gene>
<dbReference type="InterPro" id="IPR050624">
    <property type="entry name" value="HTH-type_Tx_Regulator"/>
</dbReference>
<comment type="caution">
    <text evidence="4">The sequence shown here is derived from an EMBL/GenBank/DDBJ whole genome shotgun (WGS) entry which is preliminary data.</text>
</comment>
<evidence type="ECO:0000256" key="2">
    <source>
        <dbReference type="PROSITE-ProRule" id="PRU00335"/>
    </source>
</evidence>
<feature type="domain" description="HTH tetR-type" evidence="3">
    <location>
        <begin position="20"/>
        <end position="80"/>
    </location>
</feature>
<dbReference type="PROSITE" id="PS50977">
    <property type="entry name" value="HTH_TETR_2"/>
    <property type="match status" value="1"/>
</dbReference>
<dbReference type="InterPro" id="IPR009057">
    <property type="entry name" value="Homeodomain-like_sf"/>
</dbReference>
<accession>A0A1Y1SBF3</accession>
<dbReference type="SUPFAM" id="SSF46689">
    <property type="entry name" value="Homeodomain-like"/>
    <property type="match status" value="1"/>
</dbReference>
<dbReference type="PANTHER" id="PTHR43479:SF11">
    <property type="entry name" value="ACREF_ENVCD OPERON REPRESSOR-RELATED"/>
    <property type="match status" value="1"/>
</dbReference>
<dbReference type="AlphaFoldDB" id="A0A1Y1SBF3"/>
<dbReference type="InterPro" id="IPR001647">
    <property type="entry name" value="HTH_TetR"/>
</dbReference>
<dbReference type="EMBL" id="AQQV01000003">
    <property type="protein sequence ID" value="ORE85938.1"/>
    <property type="molecule type" value="Genomic_DNA"/>
</dbReference>
<dbReference type="InterPro" id="IPR036271">
    <property type="entry name" value="Tet_transcr_reg_TetR-rel_C_sf"/>
</dbReference>
<name>A0A1Y1SBF3_9GAMM</name>
<keyword evidence="1 2" id="KW-0238">DNA-binding</keyword>
<dbReference type="Pfam" id="PF00440">
    <property type="entry name" value="TetR_N"/>
    <property type="match status" value="1"/>
</dbReference>
<dbReference type="STRING" id="1317117.ATO7_11613"/>
<dbReference type="GO" id="GO:0003677">
    <property type="term" value="F:DNA binding"/>
    <property type="evidence" value="ECO:0007669"/>
    <property type="project" value="UniProtKB-UniRule"/>
</dbReference>
<dbReference type="SUPFAM" id="SSF48498">
    <property type="entry name" value="Tetracyclin repressor-like, C-terminal domain"/>
    <property type="match status" value="1"/>
</dbReference>
<evidence type="ECO:0000256" key="1">
    <source>
        <dbReference type="ARBA" id="ARBA00023125"/>
    </source>
</evidence>
<evidence type="ECO:0000259" key="3">
    <source>
        <dbReference type="PROSITE" id="PS50977"/>
    </source>
</evidence>
<keyword evidence="5" id="KW-1185">Reference proteome</keyword>
<proteinExistence type="predicted"/>
<dbReference type="Proteomes" id="UP000192342">
    <property type="component" value="Unassembled WGS sequence"/>
</dbReference>
<feature type="DNA-binding region" description="H-T-H motif" evidence="2">
    <location>
        <begin position="43"/>
        <end position="62"/>
    </location>
</feature>